<name>A0ABT1JBX2_ACTCY</name>
<evidence type="ECO:0000256" key="2">
    <source>
        <dbReference type="ARBA" id="ARBA00022741"/>
    </source>
</evidence>
<dbReference type="InterPro" id="IPR014746">
    <property type="entry name" value="Gln_synth/guanido_kin_cat_dom"/>
</dbReference>
<comment type="function">
    <text evidence="5">Catalyzes the synthesis of gamma-glutamylcysteine (gamma-GC). This compound is used as substrate for the biosynthesis of the low-molecular thiol compound ergothioneine.</text>
</comment>
<dbReference type="EC" id="6.3.2.2" evidence="5"/>
<dbReference type="HAMAP" id="MF_02034">
    <property type="entry name" value="EgtA"/>
    <property type="match status" value="1"/>
</dbReference>
<organism evidence="7 8">
    <name type="scientific">Actinoalloteichus caeruleus DSM 43889</name>
    <dbReference type="NCBI Taxonomy" id="1120930"/>
    <lineage>
        <taxon>Bacteria</taxon>
        <taxon>Bacillati</taxon>
        <taxon>Actinomycetota</taxon>
        <taxon>Actinomycetes</taxon>
        <taxon>Pseudonocardiales</taxon>
        <taxon>Pseudonocardiaceae</taxon>
        <taxon>Actinoalloteichus</taxon>
        <taxon>Actinoalloteichus cyanogriseus</taxon>
    </lineage>
</organism>
<keyword evidence="2 5" id="KW-0547">Nucleotide-binding</keyword>
<proteinExistence type="inferred from homology"/>
<dbReference type="PIRSF" id="PIRSF017901">
    <property type="entry name" value="GCL"/>
    <property type="match status" value="1"/>
</dbReference>
<dbReference type="InterPro" id="IPR006336">
    <property type="entry name" value="GCS2"/>
</dbReference>
<dbReference type="InterPro" id="IPR017809">
    <property type="entry name" value="EgtA_Actinobacteria"/>
</dbReference>
<comment type="catalytic activity">
    <reaction evidence="4 5 6">
        <text>L-cysteine + L-glutamate + ATP = gamma-L-glutamyl-L-cysteine + ADP + phosphate + H(+)</text>
        <dbReference type="Rhea" id="RHEA:13285"/>
        <dbReference type="ChEBI" id="CHEBI:15378"/>
        <dbReference type="ChEBI" id="CHEBI:29985"/>
        <dbReference type="ChEBI" id="CHEBI:30616"/>
        <dbReference type="ChEBI" id="CHEBI:35235"/>
        <dbReference type="ChEBI" id="CHEBI:43474"/>
        <dbReference type="ChEBI" id="CHEBI:58173"/>
        <dbReference type="ChEBI" id="CHEBI:456216"/>
        <dbReference type="EC" id="6.3.2.2"/>
    </reaction>
</comment>
<dbReference type="InterPro" id="IPR035434">
    <property type="entry name" value="GCL_bact_plant"/>
</dbReference>
<dbReference type="GO" id="GO:0016874">
    <property type="term" value="F:ligase activity"/>
    <property type="evidence" value="ECO:0007669"/>
    <property type="project" value="UniProtKB-KW"/>
</dbReference>
<comment type="caution">
    <text evidence="7">The sequence shown here is derived from an EMBL/GenBank/DDBJ whole genome shotgun (WGS) entry which is preliminary data.</text>
</comment>
<keyword evidence="3 5" id="KW-0067">ATP-binding</keyword>
<comment type="pathway">
    <text evidence="5">Amino-acid biosynthesis; ergothioneine biosynthesis.</text>
</comment>
<dbReference type="Pfam" id="PF04107">
    <property type="entry name" value="GCS2"/>
    <property type="match status" value="1"/>
</dbReference>
<dbReference type="PANTHER" id="PTHR34378:SF1">
    <property type="entry name" value="GLUTAMATE--CYSTEINE LIGASE, CHLOROPLASTIC"/>
    <property type="match status" value="1"/>
</dbReference>
<protein>
    <recommendedName>
        <fullName evidence="5">Glutamate--cysteine ligase EgtA</fullName>
        <ecNumber evidence="5">6.3.2.2</ecNumber>
    </recommendedName>
    <alternativeName>
        <fullName evidence="5">Gamma-glutamylcysteine synthase</fullName>
        <shortName evidence="5">GCS</shortName>
        <shortName evidence="5">Gamma-ECS</shortName>
    </alternativeName>
</protein>
<evidence type="ECO:0000256" key="6">
    <source>
        <dbReference type="PIRNR" id="PIRNR017901"/>
    </source>
</evidence>
<evidence type="ECO:0000313" key="8">
    <source>
        <dbReference type="Proteomes" id="UP000791080"/>
    </source>
</evidence>
<reference evidence="7 8" key="2">
    <citation type="submission" date="2022-06" db="EMBL/GenBank/DDBJ databases">
        <title>Genomic Encyclopedia of Type Strains, Phase I: the one thousand microbial genomes (KMG-I) project.</title>
        <authorList>
            <person name="Kyrpides N."/>
        </authorList>
    </citation>
    <scope>NUCLEOTIDE SEQUENCE [LARGE SCALE GENOMIC DNA]</scope>
    <source>
        <strain evidence="7 8">DSM 43889</strain>
    </source>
</reference>
<dbReference type="PANTHER" id="PTHR34378">
    <property type="entry name" value="GLUTAMATE--CYSTEINE LIGASE, CHLOROPLASTIC"/>
    <property type="match status" value="1"/>
</dbReference>
<dbReference type="SUPFAM" id="SSF55931">
    <property type="entry name" value="Glutamine synthetase/guanido kinase"/>
    <property type="match status" value="1"/>
</dbReference>
<keyword evidence="8" id="KW-1185">Reference proteome</keyword>
<accession>A0ABT1JBX2</accession>
<dbReference type="EMBL" id="AUBJ02000001">
    <property type="protein sequence ID" value="MCP2329943.1"/>
    <property type="molecule type" value="Genomic_DNA"/>
</dbReference>
<keyword evidence="1 5" id="KW-0436">Ligase</keyword>
<evidence type="ECO:0000313" key="7">
    <source>
        <dbReference type="EMBL" id="MCP2329943.1"/>
    </source>
</evidence>
<comment type="similarity">
    <text evidence="5 6">Belongs to the glutamate--cysteine ligase type 2 family. EgtA subfamily.</text>
</comment>
<sequence>MEAEAYVASVCFKHGPPRLAGVELEWTVHHHDDPTRPVRAEHLALALGPHAPPSLVPDSPHVPLAARSVVTVEPGGQVEISTAPRTAASDLIAATSADIDQLRRLLAAVGLELGSQGTDPHRPVRRLLRTPRYAAMETNFNRRGPAGLTMMCSTAGLQVCLDAGEGGQVAARWAAVHALGPVFLAAFANSPTLSGIRSGWASTRMLTLYNTDPPRTRPGGPSADPGAAWARRALETPVLCVREREEPWPTPIGVTFGDWIDGALHRRPTFEDLDYHLTMLFTPVRPRGYLEIRYLDIQPDEDWVVPAALVLALFARDRTVDRLLELTEPARGRWLTAACQGLHDPVLARTATSVLTLALQGLRDLGLPPPVLDHVVRRTDQLVHTRVPRVLGA</sequence>
<evidence type="ECO:0000256" key="4">
    <source>
        <dbReference type="ARBA" id="ARBA00048819"/>
    </source>
</evidence>
<gene>
    <name evidence="5" type="primary">egtA</name>
    <name evidence="7" type="ORF">G443_000213</name>
</gene>
<evidence type="ECO:0000256" key="5">
    <source>
        <dbReference type="HAMAP-Rule" id="MF_02034"/>
    </source>
</evidence>
<evidence type="ECO:0000256" key="1">
    <source>
        <dbReference type="ARBA" id="ARBA00022598"/>
    </source>
</evidence>
<dbReference type="Proteomes" id="UP000791080">
    <property type="component" value="Unassembled WGS sequence"/>
</dbReference>
<reference evidence="7 8" key="1">
    <citation type="submission" date="2013-07" db="EMBL/GenBank/DDBJ databases">
        <authorList>
            <consortium name="DOE Joint Genome Institute"/>
            <person name="Reeve W."/>
            <person name="Huntemann M."/>
            <person name="Han J."/>
            <person name="Chen A."/>
            <person name="Kyrpides N."/>
            <person name="Mavromatis K."/>
            <person name="Markowitz V."/>
            <person name="Palaniappan K."/>
            <person name="Ivanova N."/>
            <person name="Schaumberg A."/>
            <person name="Pati A."/>
            <person name="Liolios K."/>
            <person name="Nordberg H.P."/>
            <person name="Cantor M.N."/>
            <person name="Hua S.X."/>
            <person name="Woyke T."/>
        </authorList>
    </citation>
    <scope>NUCLEOTIDE SEQUENCE [LARGE SCALE GENOMIC DNA]</scope>
    <source>
        <strain evidence="7 8">DSM 43889</strain>
    </source>
</reference>
<evidence type="ECO:0000256" key="3">
    <source>
        <dbReference type="ARBA" id="ARBA00022840"/>
    </source>
</evidence>
<dbReference type="Gene3D" id="3.30.590.20">
    <property type="match status" value="1"/>
</dbReference>